<sequence length="79" mass="9172">MEEMVLRSLSFSVSLILKTLFRLHPIKPGQTLIVILLNTAEPVNWKHKKSKSITRNNLMPVLYFRRYFSNIRGSARPSS</sequence>
<evidence type="ECO:0000313" key="2">
    <source>
        <dbReference type="Proteomes" id="UP000003688"/>
    </source>
</evidence>
<reference evidence="1 2" key="1">
    <citation type="journal article" date="2011" name="J. Bacteriol.">
        <title>Genome sequence of 'Pedosphaera parvula' Ellin514, an aerobic Verrucomicrobial isolate from pasture soil.</title>
        <authorList>
            <person name="Kant R."/>
            <person name="van Passel M.W."/>
            <person name="Sangwan P."/>
            <person name="Palva A."/>
            <person name="Lucas S."/>
            <person name="Copeland A."/>
            <person name="Lapidus A."/>
            <person name="Glavina Del Rio T."/>
            <person name="Dalin E."/>
            <person name="Tice H."/>
            <person name="Bruce D."/>
            <person name="Goodwin L."/>
            <person name="Pitluck S."/>
            <person name="Chertkov O."/>
            <person name="Larimer F.W."/>
            <person name="Land M.L."/>
            <person name="Hauser L."/>
            <person name="Brettin T.S."/>
            <person name="Detter J.C."/>
            <person name="Han S."/>
            <person name="de Vos W.M."/>
            <person name="Janssen P.H."/>
            <person name="Smidt H."/>
        </authorList>
    </citation>
    <scope>NUCLEOTIDE SEQUENCE [LARGE SCALE GENOMIC DNA]</scope>
    <source>
        <strain evidence="1 2">Ellin514</strain>
    </source>
</reference>
<dbReference type="EMBL" id="ABOX02000018">
    <property type="protein sequence ID" value="EEF60258.1"/>
    <property type="molecule type" value="Genomic_DNA"/>
</dbReference>
<comment type="caution">
    <text evidence="1">The sequence shown here is derived from an EMBL/GenBank/DDBJ whole genome shotgun (WGS) entry which is preliminary data.</text>
</comment>
<proteinExistence type="predicted"/>
<organism evidence="1 2">
    <name type="scientific">Pedosphaera parvula (strain Ellin514)</name>
    <dbReference type="NCBI Taxonomy" id="320771"/>
    <lineage>
        <taxon>Bacteria</taxon>
        <taxon>Pseudomonadati</taxon>
        <taxon>Verrucomicrobiota</taxon>
        <taxon>Pedosphaerae</taxon>
        <taxon>Pedosphaerales</taxon>
        <taxon>Pedosphaeraceae</taxon>
        <taxon>Pedosphaera</taxon>
    </lineage>
</organism>
<dbReference type="AlphaFoldDB" id="B9XIJ5"/>
<dbReference type="Proteomes" id="UP000003688">
    <property type="component" value="Unassembled WGS sequence"/>
</dbReference>
<accession>B9XIJ5</accession>
<keyword evidence="2" id="KW-1185">Reference proteome</keyword>
<gene>
    <name evidence="1" type="ORF">Cflav_PD2954</name>
</gene>
<name>B9XIJ5_PEDPL</name>
<evidence type="ECO:0000313" key="1">
    <source>
        <dbReference type="EMBL" id="EEF60258.1"/>
    </source>
</evidence>
<protein>
    <submittedName>
        <fullName evidence="1">Uncharacterized protein</fullName>
    </submittedName>
</protein>